<dbReference type="PANTHER" id="PTHR30250">
    <property type="entry name" value="PST FAMILY PREDICTED COLANIC ACID TRANSPORTER"/>
    <property type="match status" value="1"/>
</dbReference>
<protein>
    <submittedName>
        <fullName evidence="7">Flippase</fullName>
    </submittedName>
</protein>
<feature type="transmembrane region" description="Helical" evidence="6">
    <location>
        <begin position="298"/>
        <end position="323"/>
    </location>
</feature>
<feature type="transmembrane region" description="Helical" evidence="6">
    <location>
        <begin position="329"/>
        <end position="353"/>
    </location>
</feature>
<dbReference type="KEGG" id="nwr:E3U44_16695"/>
<dbReference type="PANTHER" id="PTHR30250:SF11">
    <property type="entry name" value="O-ANTIGEN TRANSPORTER-RELATED"/>
    <property type="match status" value="1"/>
</dbReference>
<dbReference type="InterPro" id="IPR050833">
    <property type="entry name" value="Poly_Biosynth_Transport"/>
</dbReference>
<keyword evidence="2" id="KW-1003">Cell membrane</keyword>
<dbReference type="Pfam" id="PF01943">
    <property type="entry name" value="Polysacc_synt"/>
    <property type="match status" value="1"/>
</dbReference>
<reference evidence="7 8" key="1">
    <citation type="submission" date="2019-03" db="EMBL/GenBank/DDBJ databases">
        <title>The genome sequence of Nitrosococcus wardiae strain D1FHST reveals the archetypal metabolic capacity of ammonia-oxidizing Gammaproteobacteria.</title>
        <authorList>
            <person name="Wang L."/>
            <person name="Lim C.K."/>
            <person name="Hanson T.E."/>
            <person name="Dang H."/>
            <person name="Klotz M.G."/>
        </authorList>
    </citation>
    <scope>NUCLEOTIDE SEQUENCE [LARGE SCALE GENOMIC DNA]</scope>
    <source>
        <strain evidence="7 8">D1FHS</strain>
    </source>
</reference>
<evidence type="ECO:0000256" key="5">
    <source>
        <dbReference type="ARBA" id="ARBA00023136"/>
    </source>
</evidence>
<feature type="transmembrane region" description="Helical" evidence="6">
    <location>
        <begin position="214"/>
        <end position="233"/>
    </location>
</feature>
<dbReference type="InterPro" id="IPR002797">
    <property type="entry name" value="Polysacc_synth"/>
</dbReference>
<feature type="transmembrane region" description="Helical" evidence="6">
    <location>
        <begin position="177"/>
        <end position="194"/>
    </location>
</feature>
<feature type="transmembrane region" description="Helical" evidence="6">
    <location>
        <begin position="107"/>
        <end position="127"/>
    </location>
</feature>
<accession>A0A4P7C4F6</accession>
<feature type="transmembrane region" description="Helical" evidence="6">
    <location>
        <begin position="7"/>
        <end position="26"/>
    </location>
</feature>
<evidence type="ECO:0000313" key="7">
    <source>
        <dbReference type="EMBL" id="QBQ56627.1"/>
    </source>
</evidence>
<comment type="subcellular location">
    <subcellularLocation>
        <location evidence="1">Cell membrane</location>
        <topology evidence="1">Multi-pass membrane protein</topology>
    </subcellularLocation>
</comment>
<gene>
    <name evidence="7" type="ORF">E3U44_16695</name>
</gene>
<organism evidence="7 8">
    <name type="scientific">Nitrosococcus wardiae</name>
    <dbReference type="NCBI Taxonomy" id="1814290"/>
    <lineage>
        <taxon>Bacteria</taxon>
        <taxon>Pseudomonadati</taxon>
        <taxon>Pseudomonadota</taxon>
        <taxon>Gammaproteobacteria</taxon>
        <taxon>Chromatiales</taxon>
        <taxon>Chromatiaceae</taxon>
        <taxon>Nitrosococcus</taxon>
    </lineage>
</organism>
<evidence type="ECO:0000256" key="4">
    <source>
        <dbReference type="ARBA" id="ARBA00022989"/>
    </source>
</evidence>
<evidence type="ECO:0000256" key="1">
    <source>
        <dbReference type="ARBA" id="ARBA00004651"/>
    </source>
</evidence>
<proteinExistence type="predicted"/>
<feature type="transmembrane region" description="Helical" evidence="6">
    <location>
        <begin position="253"/>
        <end position="277"/>
    </location>
</feature>
<keyword evidence="8" id="KW-1185">Reference proteome</keyword>
<dbReference type="AlphaFoldDB" id="A0A4P7C4F6"/>
<evidence type="ECO:0000313" key="8">
    <source>
        <dbReference type="Proteomes" id="UP000294325"/>
    </source>
</evidence>
<keyword evidence="5 6" id="KW-0472">Membrane</keyword>
<dbReference type="EMBL" id="CP038033">
    <property type="protein sequence ID" value="QBQ56627.1"/>
    <property type="molecule type" value="Genomic_DNA"/>
</dbReference>
<dbReference type="CDD" id="cd13128">
    <property type="entry name" value="MATE_Wzx_like"/>
    <property type="match status" value="1"/>
</dbReference>
<dbReference type="Proteomes" id="UP000294325">
    <property type="component" value="Chromosome"/>
</dbReference>
<keyword evidence="4 6" id="KW-1133">Transmembrane helix</keyword>
<keyword evidence="3 6" id="KW-0812">Transmembrane</keyword>
<feature type="transmembrane region" description="Helical" evidence="6">
    <location>
        <begin position="147"/>
        <end position="165"/>
    </location>
</feature>
<evidence type="ECO:0000256" key="6">
    <source>
        <dbReference type="SAM" id="Phobius"/>
    </source>
</evidence>
<sequence>MGSIAIKVANMLLGLALAIILARVLGPEGYGTYVYVFALISIMAIPAQFGLPKLVVRETAKAQVDKQWGLMRGVWRWASAAVGVLSGGIAAIALGIIWLLADRFSELQLATFLWGVVLVPLITLGALRGAALQGLRRVVLGQLPEHILRPGLLILLILTIVWGGGGEQLTADKVMSLHVVAAGIAFIVGAWLLYSSRPAPLHAGPKPNYKLRTWLAAAWPLALVAGMQQVNTYTDIVMLGVFSTAEDVGVYRVAVQGAMLTVFGLQTVAMFVSPYFARLHIQGDYERLQRLVTMSARAAFLAAIFVISVFTVLGNEIICLLFGTNYIDAYMPLLILAFGQLINGLFGPVGILLNMTGHERYTARGVTIAAISNVILNLALIPTFGMNGAAVATVITLATWNVLLWRAVHSRLGINAIAIHSIKN</sequence>
<dbReference type="OrthoDB" id="103403at2"/>
<dbReference type="GO" id="GO:0005886">
    <property type="term" value="C:plasma membrane"/>
    <property type="evidence" value="ECO:0007669"/>
    <property type="project" value="UniProtKB-SubCell"/>
</dbReference>
<name>A0A4P7C4F6_9GAMM</name>
<evidence type="ECO:0000256" key="3">
    <source>
        <dbReference type="ARBA" id="ARBA00022692"/>
    </source>
</evidence>
<feature type="transmembrane region" description="Helical" evidence="6">
    <location>
        <begin position="77"/>
        <end position="101"/>
    </location>
</feature>
<feature type="transmembrane region" description="Helical" evidence="6">
    <location>
        <begin position="32"/>
        <end position="56"/>
    </location>
</feature>
<evidence type="ECO:0000256" key="2">
    <source>
        <dbReference type="ARBA" id="ARBA00022475"/>
    </source>
</evidence>